<dbReference type="STRING" id="228230.RMCC_2193"/>
<dbReference type="Proteomes" id="UP000069443">
    <property type="component" value="Unassembled WGS sequence"/>
</dbReference>
<comment type="caution">
    <text evidence="2">The sequence shown here is derived from an EMBL/GenBank/DDBJ whole genome shotgun (WGS) entry which is preliminary data.</text>
</comment>
<feature type="region of interest" description="Disordered" evidence="1">
    <location>
        <begin position="25"/>
        <end position="48"/>
    </location>
</feature>
<evidence type="ECO:0000313" key="2">
    <source>
        <dbReference type="EMBL" id="GAS95227.1"/>
    </source>
</evidence>
<gene>
    <name evidence="2" type="ORF">RMCC_2193</name>
</gene>
<accession>A0A100WB38</accession>
<sequence length="72" mass="7176">MSAYAGAANSAAANAATANTADNFISPAQPVADELETRPPGNVDNGPTVHNCSGKSTCVHGVNCYPQLTSVG</sequence>
<evidence type="ECO:0000256" key="1">
    <source>
        <dbReference type="SAM" id="MobiDB-lite"/>
    </source>
</evidence>
<keyword evidence="3" id="KW-1185">Reference proteome</keyword>
<reference evidence="3" key="2">
    <citation type="submission" date="2016-02" db="EMBL/GenBank/DDBJ databases">
        <title>Draft genome sequence of five rapidly growing Mycobacterium species.</title>
        <authorList>
            <person name="Katahira K."/>
            <person name="Gotou Y."/>
            <person name="Iida K."/>
            <person name="Ogura Y."/>
            <person name="Hayashi T."/>
        </authorList>
    </citation>
    <scope>NUCLEOTIDE SEQUENCE [LARGE SCALE GENOMIC DNA]</scope>
    <source>
        <strain evidence="3">JCM15298</strain>
    </source>
</reference>
<name>A0A100WB38_MYCCR</name>
<dbReference type="EMBL" id="BCSY01000036">
    <property type="protein sequence ID" value="GAS95227.1"/>
    <property type="molecule type" value="Genomic_DNA"/>
</dbReference>
<reference evidence="3" key="1">
    <citation type="journal article" date="2016" name="Genome Announc.">
        <title>Draft Genome Sequences of Five Rapidly Growing Mycobacterium Species, M. thermoresistibile, M. fortuitum subsp. acetamidolyticum, M. canariasense, M. brisbanense, and M. novocastrense.</title>
        <authorList>
            <person name="Katahira K."/>
            <person name="Ogura Y."/>
            <person name="Gotoh Y."/>
            <person name="Hayashi T."/>
        </authorList>
    </citation>
    <scope>NUCLEOTIDE SEQUENCE [LARGE SCALE GENOMIC DNA]</scope>
    <source>
        <strain evidence="3">JCM15298</strain>
    </source>
</reference>
<organism evidence="2 3">
    <name type="scientific">Mycolicibacterium canariasense</name>
    <name type="common">Mycobacterium canariasense</name>
    <dbReference type="NCBI Taxonomy" id="228230"/>
    <lineage>
        <taxon>Bacteria</taxon>
        <taxon>Bacillati</taxon>
        <taxon>Actinomycetota</taxon>
        <taxon>Actinomycetes</taxon>
        <taxon>Mycobacteriales</taxon>
        <taxon>Mycobacteriaceae</taxon>
        <taxon>Mycolicibacterium</taxon>
    </lineage>
</organism>
<dbReference type="AlphaFoldDB" id="A0A100WB38"/>
<protein>
    <submittedName>
        <fullName evidence="2">Uncharacterized protein</fullName>
    </submittedName>
</protein>
<evidence type="ECO:0000313" key="3">
    <source>
        <dbReference type="Proteomes" id="UP000069443"/>
    </source>
</evidence>
<proteinExistence type="predicted"/>